<dbReference type="Proteomes" id="UP000675781">
    <property type="component" value="Unassembled WGS sequence"/>
</dbReference>
<protein>
    <recommendedName>
        <fullName evidence="3">GRAM domain-containing protein</fullName>
    </recommendedName>
</protein>
<gene>
    <name evidence="1" type="ORF">KDL01_14665</name>
</gene>
<organism evidence="1 2">
    <name type="scientific">Actinospica durhamensis</name>
    <dbReference type="NCBI Taxonomy" id="1508375"/>
    <lineage>
        <taxon>Bacteria</taxon>
        <taxon>Bacillati</taxon>
        <taxon>Actinomycetota</taxon>
        <taxon>Actinomycetes</taxon>
        <taxon>Catenulisporales</taxon>
        <taxon>Actinospicaceae</taxon>
        <taxon>Actinospica</taxon>
    </lineage>
</organism>
<proteinExistence type="predicted"/>
<sequence>MGMDLGEEDLLPSETVVLSKSANAMVRVSEFGLSRFAFDRVMVAAGLGGVEAIGGKLYVTDCRVVFKSHAVNRVRGAFSVFLPTVRDLRDTSSGIKRQLELASASQRFTFVVWGVPKVIAAIEDARARLDPAAVSRLAESATAHSARLGEGLQTAAGIETVNRFLTGLTHPGTGGAPSAPGTLAQTGLSGAGMSTALNLAELQYASRSAR</sequence>
<reference evidence="1" key="1">
    <citation type="submission" date="2021-04" db="EMBL/GenBank/DDBJ databases">
        <title>Genome based classification of Actinospica acidithermotolerans sp. nov., an actinobacterium isolated from an Indonesian hot spring.</title>
        <authorList>
            <person name="Kusuma A.B."/>
            <person name="Putra K.E."/>
            <person name="Nafisah S."/>
            <person name="Loh J."/>
            <person name="Nouioui I."/>
            <person name="Goodfellow M."/>
        </authorList>
    </citation>
    <scope>NUCLEOTIDE SEQUENCE</scope>
    <source>
        <strain evidence="1">CSCA 57</strain>
    </source>
</reference>
<accession>A0A941EQ78</accession>
<evidence type="ECO:0000313" key="2">
    <source>
        <dbReference type="Proteomes" id="UP000675781"/>
    </source>
</evidence>
<comment type="caution">
    <text evidence="1">The sequence shown here is derived from an EMBL/GenBank/DDBJ whole genome shotgun (WGS) entry which is preliminary data.</text>
</comment>
<name>A0A941EQ78_9ACTN</name>
<dbReference type="AlphaFoldDB" id="A0A941EQ78"/>
<dbReference type="EMBL" id="JAGSOG010000061">
    <property type="protein sequence ID" value="MBR7834513.1"/>
    <property type="molecule type" value="Genomic_DNA"/>
</dbReference>
<evidence type="ECO:0000313" key="1">
    <source>
        <dbReference type="EMBL" id="MBR7834513.1"/>
    </source>
</evidence>
<keyword evidence="2" id="KW-1185">Reference proteome</keyword>
<evidence type="ECO:0008006" key="3">
    <source>
        <dbReference type="Google" id="ProtNLM"/>
    </source>
</evidence>